<dbReference type="Pfam" id="PF00571">
    <property type="entry name" value="CBS"/>
    <property type="match status" value="2"/>
</dbReference>
<evidence type="ECO:0000259" key="3">
    <source>
        <dbReference type="PROSITE" id="PS51371"/>
    </source>
</evidence>
<dbReference type="InterPro" id="IPR046342">
    <property type="entry name" value="CBS_dom_sf"/>
</dbReference>
<protein>
    <submittedName>
        <fullName evidence="4">CBS domain-containing protein</fullName>
    </submittedName>
</protein>
<evidence type="ECO:0000313" key="5">
    <source>
        <dbReference type="Proteomes" id="UP000469125"/>
    </source>
</evidence>
<evidence type="ECO:0000256" key="2">
    <source>
        <dbReference type="PROSITE-ProRule" id="PRU00703"/>
    </source>
</evidence>
<reference evidence="4 5" key="1">
    <citation type="submission" date="2019-11" db="EMBL/GenBank/DDBJ databases">
        <authorList>
            <person name="Li X."/>
        </authorList>
    </citation>
    <scope>NUCLEOTIDE SEQUENCE [LARGE SCALE GENOMIC DNA]</scope>
    <source>
        <strain evidence="4 5">L9</strain>
    </source>
</reference>
<organism evidence="4 5">
    <name type="scientific">Ornithinibacillus caprae</name>
    <dbReference type="NCBI Taxonomy" id="2678566"/>
    <lineage>
        <taxon>Bacteria</taxon>
        <taxon>Bacillati</taxon>
        <taxon>Bacillota</taxon>
        <taxon>Bacilli</taxon>
        <taxon>Bacillales</taxon>
        <taxon>Bacillaceae</taxon>
        <taxon>Ornithinibacillus</taxon>
    </lineage>
</organism>
<dbReference type="PROSITE" id="PS51371">
    <property type="entry name" value="CBS"/>
    <property type="match status" value="2"/>
</dbReference>
<dbReference type="RefSeq" id="WP_155671634.1">
    <property type="nucleotide sequence ID" value="NZ_WOCA01000026.1"/>
</dbReference>
<dbReference type="Gene3D" id="3.10.580.10">
    <property type="entry name" value="CBS-domain"/>
    <property type="match status" value="1"/>
</dbReference>
<comment type="caution">
    <text evidence="4">The sequence shown here is derived from an EMBL/GenBank/DDBJ whole genome shotgun (WGS) entry which is preliminary data.</text>
</comment>
<dbReference type="AlphaFoldDB" id="A0A6N8FPN5"/>
<evidence type="ECO:0000256" key="1">
    <source>
        <dbReference type="ARBA" id="ARBA00023122"/>
    </source>
</evidence>
<dbReference type="CDD" id="cd04586">
    <property type="entry name" value="CBS_pair_BON_assoc"/>
    <property type="match status" value="1"/>
</dbReference>
<dbReference type="PANTHER" id="PTHR43080:SF2">
    <property type="entry name" value="CBS DOMAIN-CONTAINING PROTEIN"/>
    <property type="match status" value="1"/>
</dbReference>
<evidence type="ECO:0000313" key="4">
    <source>
        <dbReference type="EMBL" id="MUK90644.1"/>
    </source>
</evidence>
<feature type="domain" description="CBS" evidence="3">
    <location>
        <begin position="95"/>
        <end position="154"/>
    </location>
</feature>
<keyword evidence="1 2" id="KW-0129">CBS domain</keyword>
<feature type="domain" description="CBS" evidence="3">
    <location>
        <begin position="7"/>
        <end position="64"/>
    </location>
</feature>
<dbReference type="SUPFAM" id="SSF54631">
    <property type="entry name" value="CBS-domain pair"/>
    <property type="match status" value="1"/>
</dbReference>
<dbReference type="InterPro" id="IPR000644">
    <property type="entry name" value="CBS_dom"/>
</dbReference>
<dbReference type="InterPro" id="IPR051257">
    <property type="entry name" value="Diverse_CBS-Domain"/>
</dbReference>
<sequence>MKIRDFMITDVISVTESTTIKELLKILVANKIGGVPVVGDNGDLIGVISDGDVIRYVKPQGRTVYDMFSLVLVAEQEDFQDKLTYCLDFQVSKIMRTKDIITVNESQRLEEALNIFSKHRIKKIPVIDENKKLIGVVSRGDILRYVYNQIINKTP</sequence>
<name>A0A6N8FPN5_9BACI</name>
<accession>A0A6N8FPN5</accession>
<gene>
    <name evidence="4" type="ORF">GMD78_20015</name>
</gene>
<keyword evidence="5" id="KW-1185">Reference proteome</keyword>
<dbReference type="EMBL" id="WOCA01000026">
    <property type="protein sequence ID" value="MUK90644.1"/>
    <property type="molecule type" value="Genomic_DNA"/>
</dbReference>
<dbReference type="SMART" id="SM00116">
    <property type="entry name" value="CBS"/>
    <property type="match status" value="2"/>
</dbReference>
<proteinExistence type="predicted"/>
<dbReference type="PANTHER" id="PTHR43080">
    <property type="entry name" value="CBS DOMAIN-CONTAINING PROTEIN CBSX3, MITOCHONDRIAL"/>
    <property type="match status" value="1"/>
</dbReference>
<dbReference type="Proteomes" id="UP000469125">
    <property type="component" value="Unassembled WGS sequence"/>
</dbReference>